<evidence type="ECO:0000313" key="2">
    <source>
        <dbReference type="EMBL" id="GMR44271.1"/>
    </source>
</evidence>
<comment type="caution">
    <text evidence="2">The sequence shown here is derived from an EMBL/GenBank/DDBJ whole genome shotgun (WGS) entry which is preliminary data.</text>
</comment>
<reference evidence="4" key="1">
    <citation type="submission" date="2022-10" db="EMBL/GenBank/DDBJ databases">
        <title>Genome assembly of Pristionchus species.</title>
        <authorList>
            <person name="Yoshida K."/>
            <person name="Sommer R.J."/>
        </authorList>
    </citation>
    <scope>NUCLEOTIDE SEQUENCE [LARGE SCALE GENOMIC DNA]</scope>
    <source>
        <strain evidence="3 4">RS5460</strain>
    </source>
</reference>
<dbReference type="EMBL" id="BTRK01000003">
    <property type="protein sequence ID" value="GMR44271.1"/>
    <property type="molecule type" value="Genomic_DNA"/>
</dbReference>
<feature type="region of interest" description="Disordered" evidence="1">
    <location>
        <begin position="113"/>
        <end position="136"/>
    </location>
</feature>
<protein>
    <submittedName>
        <fullName evidence="2">Uncharacterized protein</fullName>
    </submittedName>
</protein>
<gene>
    <name evidence="2" type="ORF">PMAYCL1PPCAC_14466</name>
    <name evidence="3" type="ORF">PMAYCL1PPCAC_14470</name>
</gene>
<reference evidence="2" key="2">
    <citation type="submission" date="2023-06" db="EMBL/GenBank/DDBJ databases">
        <title>Genome assembly of Pristionchus species.</title>
        <authorList>
            <person name="Yoshida K."/>
            <person name="Sommer R.J."/>
        </authorList>
    </citation>
    <scope>NUCLEOTIDE SEQUENCE</scope>
    <source>
        <strain evidence="2">RS5460</strain>
    </source>
</reference>
<keyword evidence="4" id="KW-1185">Reference proteome</keyword>
<proteinExistence type="predicted"/>
<name>A0AAN5CHH4_9BILA</name>
<accession>A0AAN5CHH4</accession>
<evidence type="ECO:0000256" key="1">
    <source>
        <dbReference type="SAM" id="MobiDB-lite"/>
    </source>
</evidence>
<organism evidence="2 4">
    <name type="scientific">Pristionchus mayeri</name>
    <dbReference type="NCBI Taxonomy" id="1317129"/>
    <lineage>
        <taxon>Eukaryota</taxon>
        <taxon>Metazoa</taxon>
        <taxon>Ecdysozoa</taxon>
        <taxon>Nematoda</taxon>
        <taxon>Chromadorea</taxon>
        <taxon>Rhabditida</taxon>
        <taxon>Rhabditina</taxon>
        <taxon>Diplogasteromorpha</taxon>
        <taxon>Diplogasteroidea</taxon>
        <taxon>Neodiplogasteridae</taxon>
        <taxon>Pristionchus</taxon>
    </lineage>
</organism>
<sequence length="136" mass="15315">SLKQLRGHLVVELRGQPVVERVRIPHHSHSHQDVLVVDHSLRIHQEDVSDEAIKSEEAIEWERIPLLRVEEDLPEVLHMQWAALADQLVDDVVAAPLPIELLLRESLLRAGTNSPPACIPRSRPESTRPVPATISL</sequence>
<evidence type="ECO:0000313" key="3">
    <source>
        <dbReference type="EMBL" id="GMR44275.1"/>
    </source>
</evidence>
<dbReference type="Proteomes" id="UP001328107">
    <property type="component" value="Unassembled WGS sequence"/>
</dbReference>
<dbReference type="AlphaFoldDB" id="A0AAN5CHH4"/>
<evidence type="ECO:0000313" key="4">
    <source>
        <dbReference type="Proteomes" id="UP001328107"/>
    </source>
</evidence>
<dbReference type="EMBL" id="BTRK01000003">
    <property type="protein sequence ID" value="GMR44275.1"/>
    <property type="molecule type" value="Genomic_DNA"/>
</dbReference>
<feature type="non-terminal residue" evidence="2">
    <location>
        <position position="1"/>
    </location>
</feature>